<protein>
    <submittedName>
        <fullName evidence="1">Uncharacterized protein</fullName>
    </submittedName>
</protein>
<proteinExistence type="predicted"/>
<dbReference type="AlphaFoldDB" id="A0A2P2DF77"/>
<evidence type="ECO:0000313" key="1">
    <source>
        <dbReference type="EMBL" id="GBF43301.1"/>
    </source>
</evidence>
<dbReference type="Proteomes" id="UP000245206">
    <property type="component" value="Unassembled WGS sequence"/>
</dbReference>
<name>A0A2P2DF77_9LEPT</name>
<accession>A0A2P2DF77</accession>
<reference evidence="2" key="1">
    <citation type="journal article" date="2019" name="Microbiol. Immunol.">
        <title>Molecular and phenotypic characterization of Leptospira johnsonii sp. nov., Leptospira ellinghausenii sp. nov. and Leptospira ryugenii sp. nov. isolated from soil and water in Japan.</title>
        <authorList>
            <person name="Masuzawa T."/>
            <person name="Saito M."/>
            <person name="Nakao R."/>
            <person name="Nikaido Y."/>
            <person name="Matsumoto M."/>
            <person name="Ogawa M."/>
            <person name="Yokoyama M."/>
            <person name="Hidaka Y."/>
            <person name="Tomita J."/>
            <person name="Sakakibara K."/>
            <person name="Suzuki K."/>
            <person name="Yasuda S."/>
            <person name="Sato H."/>
            <person name="Yamaguchi M."/>
            <person name="Yoshida S.I."/>
            <person name="Koizumi N."/>
            <person name="Kawamura Y."/>
        </authorList>
    </citation>
    <scope>NUCLEOTIDE SEQUENCE [LARGE SCALE GENOMIC DNA]</scope>
    <source>
        <strain evidence="2">E18</strain>
    </source>
</reference>
<comment type="caution">
    <text evidence="1">The sequence shown here is derived from an EMBL/GenBank/DDBJ whole genome shotgun (WGS) entry which is preliminary data.</text>
</comment>
<keyword evidence="2" id="KW-1185">Reference proteome</keyword>
<organism evidence="1 2">
    <name type="scientific">Leptospira ellinghausenii</name>
    <dbReference type="NCBI Taxonomy" id="1917822"/>
    <lineage>
        <taxon>Bacteria</taxon>
        <taxon>Pseudomonadati</taxon>
        <taxon>Spirochaetota</taxon>
        <taxon>Spirochaetia</taxon>
        <taxon>Leptospirales</taxon>
        <taxon>Leptospiraceae</taxon>
        <taxon>Leptospira</taxon>
    </lineage>
</organism>
<dbReference type="EMBL" id="BFAZ01000009">
    <property type="protein sequence ID" value="GBF43301.1"/>
    <property type="molecule type" value="Genomic_DNA"/>
</dbReference>
<evidence type="ECO:0000313" key="2">
    <source>
        <dbReference type="Proteomes" id="UP000245206"/>
    </source>
</evidence>
<gene>
    <name evidence="1" type="ORF">LPTSP2_25980</name>
</gene>
<sequence length="74" mass="8072">MEALGLYTLLKGDVNPKSIDPLLALFYSQLAGKQLSPLELYALLTLGIGRVNSSSNYAKSFIEVSVHSIVPHIR</sequence>